<evidence type="ECO:0000256" key="4">
    <source>
        <dbReference type="ARBA" id="ARBA00023163"/>
    </source>
</evidence>
<organism evidence="9 10">
    <name type="scientific">Actinidia rufa</name>
    <dbReference type="NCBI Taxonomy" id="165716"/>
    <lineage>
        <taxon>Eukaryota</taxon>
        <taxon>Viridiplantae</taxon>
        <taxon>Streptophyta</taxon>
        <taxon>Embryophyta</taxon>
        <taxon>Tracheophyta</taxon>
        <taxon>Spermatophyta</taxon>
        <taxon>Magnoliopsida</taxon>
        <taxon>eudicotyledons</taxon>
        <taxon>Gunneridae</taxon>
        <taxon>Pentapetalae</taxon>
        <taxon>asterids</taxon>
        <taxon>Ericales</taxon>
        <taxon>Actinidiaceae</taxon>
        <taxon>Actinidia</taxon>
    </lineage>
</organism>
<feature type="coiled-coil region" evidence="6">
    <location>
        <begin position="248"/>
        <end position="304"/>
    </location>
</feature>
<dbReference type="GO" id="GO:0003677">
    <property type="term" value="F:DNA binding"/>
    <property type="evidence" value="ECO:0007669"/>
    <property type="project" value="UniProtKB-KW"/>
</dbReference>
<dbReference type="Proteomes" id="UP000585474">
    <property type="component" value="Unassembled WGS sequence"/>
</dbReference>
<dbReference type="GO" id="GO:0006879">
    <property type="term" value="P:intracellular iron ion homeostasis"/>
    <property type="evidence" value="ECO:0007669"/>
    <property type="project" value="InterPro"/>
</dbReference>
<gene>
    <name evidence="9" type="ORF">Acr_07g0000740</name>
</gene>
<dbReference type="InterPro" id="IPR036638">
    <property type="entry name" value="HLH_DNA-bd_sf"/>
</dbReference>
<evidence type="ECO:0000256" key="1">
    <source>
        <dbReference type="ARBA" id="ARBA00004123"/>
    </source>
</evidence>
<keyword evidence="6" id="KW-0175">Coiled coil</keyword>
<keyword evidence="4" id="KW-0804">Transcription</keyword>
<dbReference type="GO" id="GO:0003700">
    <property type="term" value="F:DNA-binding transcription factor activity"/>
    <property type="evidence" value="ECO:0007669"/>
    <property type="project" value="InterPro"/>
</dbReference>
<keyword evidence="10" id="KW-1185">Reference proteome</keyword>
<evidence type="ECO:0000313" key="10">
    <source>
        <dbReference type="Proteomes" id="UP000585474"/>
    </source>
</evidence>
<dbReference type="OrthoDB" id="515493at2759"/>
<feature type="compositionally biased region" description="Basic and acidic residues" evidence="7">
    <location>
        <begin position="330"/>
        <end position="347"/>
    </location>
</feature>
<accession>A0A7J0EW94</accession>
<dbReference type="InterPro" id="IPR057075">
    <property type="entry name" value="bHLH_IRO3"/>
</dbReference>
<keyword evidence="2" id="KW-0805">Transcription regulation</keyword>
<dbReference type="EMBL" id="BJWL01000007">
    <property type="protein sequence ID" value="GFY89877.1"/>
    <property type="molecule type" value="Genomic_DNA"/>
</dbReference>
<feature type="compositionally biased region" description="Low complexity" evidence="7">
    <location>
        <begin position="388"/>
        <end position="409"/>
    </location>
</feature>
<feature type="region of interest" description="Disordered" evidence="7">
    <location>
        <begin position="324"/>
        <end position="418"/>
    </location>
</feature>
<comment type="caution">
    <text evidence="9">The sequence shown here is derived from an EMBL/GenBank/DDBJ whole genome shotgun (WGS) entry which is preliminary data.</text>
</comment>
<evidence type="ECO:0000256" key="6">
    <source>
        <dbReference type="SAM" id="Coils"/>
    </source>
</evidence>
<dbReference type="InterPro" id="IPR044579">
    <property type="entry name" value="bHLH11/121"/>
</dbReference>
<dbReference type="PANTHER" id="PTHR47001">
    <property type="entry name" value="TRANSCRIPTION FACTOR BHLH121"/>
    <property type="match status" value="1"/>
</dbReference>
<keyword evidence="3 9" id="KW-0238">DNA-binding</keyword>
<evidence type="ECO:0000259" key="8">
    <source>
        <dbReference type="Pfam" id="PF23177"/>
    </source>
</evidence>
<feature type="region of interest" description="Disordered" evidence="7">
    <location>
        <begin position="1"/>
        <end position="27"/>
    </location>
</feature>
<protein>
    <submittedName>
        <fullName evidence="9">Basic helix-loop-helix (BHLH) DNA-binding superfamily protein</fullName>
    </submittedName>
</protein>
<dbReference type="GO" id="GO:0005634">
    <property type="term" value="C:nucleus"/>
    <property type="evidence" value="ECO:0007669"/>
    <property type="project" value="UniProtKB-SubCell"/>
</dbReference>
<comment type="subcellular location">
    <subcellularLocation>
        <location evidence="1">Nucleus</location>
    </subcellularLocation>
</comment>
<keyword evidence="5" id="KW-0539">Nucleus</keyword>
<proteinExistence type="predicted"/>
<dbReference type="PANTHER" id="PTHR47001:SF1">
    <property type="entry name" value="TRANSCRIPTION FACTOR BHLH11"/>
    <property type="match status" value="1"/>
</dbReference>
<evidence type="ECO:0000256" key="3">
    <source>
        <dbReference type="ARBA" id="ARBA00023125"/>
    </source>
</evidence>
<dbReference type="SUPFAM" id="SSF47459">
    <property type="entry name" value="HLH, helix-loop-helix DNA-binding domain"/>
    <property type="match status" value="1"/>
</dbReference>
<name>A0A7J0EW94_9ERIC</name>
<feature type="domain" description="Iron-related transcription factor 3 bHLH" evidence="8">
    <location>
        <begin position="236"/>
        <end position="277"/>
    </location>
</feature>
<dbReference type="Gene3D" id="4.10.280.10">
    <property type="entry name" value="Helix-loop-helix DNA-binding domain"/>
    <property type="match status" value="1"/>
</dbReference>
<sequence>MVQMEVDRPEAAELKDGATTRKVQKADREKLRRDRLNDQFLELGKVLARTWLAEWCKGEGYIMWRSDAKNVEFIGSQVGHGKIGWMAIEKVGFGVRSGRAQEHRNENAAGQVGDDSPTSRVPKINIMAAATAGLECWIWLDFVAESVIFPLFFLPCSSSEKKLFKGVESIYLGKWKSPDLKTLQRTQVSMVEISCTLLVNMDTICSIMVTKTRPAASWVAYPVIMKGKVRATKYADPDRPKNDKASILTDTIQIVKDLTAQVNRLKAEYASLTEESREQLTQEKNDLREEKASLKSDIENLKCSVSAEAQGYISMGYYGSFTMQPGSSKQDSRNKASDRQGESKIGKSEASNDVATDLELKTPGSTADEDSSFRRRKSKKLPRKESSLTDGSSSRCSSSPSIEDSSLNSVVDGGKADD</sequence>
<dbReference type="GO" id="GO:0046983">
    <property type="term" value="F:protein dimerization activity"/>
    <property type="evidence" value="ECO:0007669"/>
    <property type="project" value="InterPro"/>
</dbReference>
<dbReference type="AlphaFoldDB" id="A0A7J0EW94"/>
<evidence type="ECO:0000256" key="2">
    <source>
        <dbReference type="ARBA" id="ARBA00023015"/>
    </source>
</evidence>
<evidence type="ECO:0000313" key="9">
    <source>
        <dbReference type="EMBL" id="GFY89877.1"/>
    </source>
</evidence>
<evidence type="ECO:0000256" key="7">
    <source>
        <dbReference type="SAM" id="MobiDB-lite"/>
    </source>
</evidence>
<reference evidence="9 10" key="1">
    <citation type="submission" date="2019-07" db="EMBL/GenBank/DDBJ databases">
        <title>De Novo Assembly of kiwifruit Actinidia rufa.</title>
        <authorList>
            <person name="Sugita-Konishi S."/>
            <person name="Sato K."/>
            <person name="Mori E."/>
            <person name="Abe Y."/>
            <person name="Kisaki G."/>
            <person name="Hamano K."/>
            <person name="Suezawa K."/>
            <person name="Otani M."/>
            <person name="Fukuda T."/>
            <person name="Manabe T."/>
            <person name="Gomi K."/>
            <person name="Tabuchi M."/>
            <person name="Akimitsu K."/>
            <person name="Kataoka I."/>
        </authorList>
    </citation>
    <scope>NUCLEOTIDE SEQUENCE [LARGE SCALE GENOMIC DNA]</scope>
    <source>
        <strain evidence="10">cv. Fuchu</strain>
    </source>
</reference>
<evidence type="ECO:0000256" key="5">
    <source>
        <dbReference type="ARBA" id="ARBA00023242"/>
    </source>
</evidence>
<dbReference type="Pfam" id="PF23177">
    <property type="entry name" value="bHLH_IRO3"/>
    <property type="match status" value="1"/>
</dbReference>